<feature type="region of interest" description="Disordered" evidence="1">
    <location>
        <begin position="105"/>
        <end position="375"/>
    </location>
</feature>
<reference evidence="2 3" key="1">
    <citation type="submission" date="2024-04" db="EMBL/GenBank/DDBJ databases">
        <title>Phyllosticta paracitricarpa is synonymous to the EU quarantine fungus P. citricarpa based on phylogenomic analyses.</title>
        <authorList>
            <consortium name="Lawrence Berkeley National Laboratory"/>
            <person name="Van ingen-buijs V.A."/>
            <person name="Van westerhoven A.C."/>
            <person name="Haridas S."/>
            <person name="Skiadas P."/>
            <person name="Martin F."/>
            <person name="Groenewald J.Z."/>
            <person name="Crous P.W."/>
            <person name="Seidl M.F."/>
        </authorList>
    </citation>
    <scope>NUCLEOTIDE SEQUENCE [LARGE SCALE GENOMIC DNA]</scope>
    <source>
        <strain evidence="2 3">CPC 17464</strain>
    </source>
</reference>
<dbReference type="EMBL" id="JBBPEH010000002">
    <property type="protein sequence ID" value="KAK7542425.1"/>
    <property type="molecule type" value="Genomic_DNA"/>
</dbReference>
<dbReference type="PROSITE" id="PS51354">
    <property type="entry name" value="GLUTAREDOXIN_2"/>
    <property type="match status" value="1"/>
</dbReference>
<evidence type="ECO:0000256" key="1">
    <source>
        <dbReference type="SAM" id="MobiDB-lite"/>
    </source>
</evidence>
<feature type="compositionally biased region" description="Basic and acidic residues" evidence="1">
    <location>
        <begin position="186"/>
        <end position="197"/>
    </location>
</feature>
<evidence type="ECO:0000313" key="3">
    <source>
        <dbReference type="Proteomes" id="UP001360953"/>
    </source>
</evidence>
<evidence type="ECO:0000313" key="2">
    <source>
        <dbReference type="EMBL" id="KAK7542425.1"/>
    </source>
</evidence>
<evidence type="ECO:0008006" key="4">
    <source>
        <dbReference type="Google" id="ProtNLM"/>
    </source>
</evidence>
<keyword evidence="3" id="KW-1185">Reference proteome</keyword>
<dbReference type="Gene3D" id="3.40.30.10">
    <property type="entry name" value="Glutaredoxin"/>
    <property type="match status" value="1"/>
</dbReference>
<sequence>MATDLSKWDSDQTLYLFTSLTAGSSHIVTATSRMETILKANRIPFTYIDTATNEEARKLFQRRAAGKKLPLLVKEGYVLGDILEIEELNEFGELPDVIGPAPTVATSITTAPQNPNFKAPYGSAAPPKEGGSSAASTTSASREKENEPSLSVEVQEAMARASSEVASIAASKKSTPSIKVAETETPAERTSTDKPRSSIDSAAISVKSSIAPMPDTPATATSGDQLAGQPDHKVHRGSSVSEAAEGDIKKVEEATTIPEGKEYQPHDIPTETPSAEPSLASASRPPTMYDDETLGKASFESTEAAMADAEKDLLRELERGITHTSIEDQPNAESSKSGAPADAKEPTNTTTAEEEPEKGKQKAADNGAQDGESEA</sequence>
<protein>
    <recommendedName>
        <fullName evidence="4">Glutaredoxin</fullName>
    </recommendedName>
</protein>
<dbReference type="InterPro" id="IPR036249">
    <property type="entry name" value="Thioredoxin-like_sf"/>
</dbReference>
<feature type="compositionally biased region" description="Basic and acidic residues" evidence="1">
    <location>
        <begin position="308"/>
        <end position="321"/>
    </location>
</feature>
<dbReference type="RefSeq" id="XP_066658718.1">
    <property type="nucleotide sequence ID" value="XM_066794531.1"/>
</dbReference>
<proteinExistence type="predicted"/>
<name>A0ABR1M4B0_9PEZI</name>
<feature type="compositionally biased region" description="Polar residues" evidence="1">
    <location>
        <begin position="105"/>
        <end position="116"/>
    </location>
</feature>
<feature type="compositionally biased region" description="Polar residues" evidence="1">
    <location>
        <begin position="322"/>
        <end position="337"/>
    </location>
</feature>
<feature type="compositionally biased region" description="Basic and acidic residues" evidence="1">
    <location>
        <begin position="246"/>
        <end position="269"/>
    </location>
</feature>
<dbReference type="SUPFAM" id="SSF52833">
    <property type="entry name" value="Thioredoxin-like"/>
    <property type="match status" value="1"/>
</dbReference>
<dbReference type="GeneID" id="92027437"/>
<gene>
    <name evidence="2" type="ORF">J3D65DRAFT_215246</name>
</gene>
<accession>A0ABR1M4B0</accession>
<organism evidence="2 3">
    <name type="scientific">Phyllosticta citribraziliensis</name>
    <dbReference type="NCBI Taxonomy" id="989973"/>
    <lineage>
        <taxon>Eukaryota</taxon>
        <taxon>Fungi</taxon>
        <taxon>Dikarya</taxon>
        <taxon>Ascomycota</taxon>
        <taxon>Pezizomycotina</taxon>
        <taxon>Dothideomycetes</taxon>
        <taxon>Dothideomycetes incertae sedis</taxon>
        <taxon>Botryosphaeriales</taxon>
        <taxon>Phyllostictaceae</taxon>
        <taxon>Phyllosticta</taxon>
    </lineage>
</organism>
<comment type="caution">
    <text evidence="2">The sequence shown here is derived from an EMBL/GenBank/DDBJ whole genome shotgun (WGS) entry which is preliminary data.</text>
</comment>
<dbReference type="Proteomes" id="UP001360953">
    <property type="component" value="Unassembled WGS sequence"/>
</dbReference>